<feature type="domain" description="GAPS4 PD-(D/E)XK nuclease" evidence="1">
    <location>
        <begin position="1"/>
        <end position="115"/>
    </location>
</feature>
<keyword evidence="3" id="KW-1185">Reference proteome</keyword>
<dbReference type="KEGG" id="amic:Ami3637_12330"/>
<dbReference type="RefSeq" id="WP_162362849.1">
    <property type="nucleotide sequence ID" value="NZ_CP047591.1"/>
</dbReference>
<reference evidence="2 3" key="1">
    <citation type="submission" date="2020-01" db="EMBL/GenBank/DDBJ databases">
        <title>Genomic analysis of Aminipila sp. CBA3637.</title>
        <authorList>
            <person name="Kim Y.B."/>
            <person name="Roh S.W."/>
        </authorList>
    </citation>
    <scope>NUCLEOTIDE SEQUENCE [LARGE SCALE GENOMIC DNA]</scope>
    <source>
        <strain evidence="2 3">CBA3637</strain>
    </source>
</reference>
<dbReference type="AlphaFoldDB" id="A0A6P1MGA1"/>
<organism evidence="2 3">
    <name type="scientific">Aminipila terrae</name>
    <dbReference type="NCBI Taxonomy" id="2697030"/>
    <lineage>
        <taxon>Bacteria</taxon>
        <taxon>Bacillati</taxon>
        <taxon>Bacillota</taxon>
        <taxon>Clostridia</taxon>
        <taxon>Peptostreptococcales</taxon>
        <taxon>Anaerovoracaceae</taxon>
        <taxon>Aminipila</taxon>
    </lineage>
</organism>
<accession>A0A6P1MGA1</accession>
<protein>
    <recommendedName>
        <fullName evidence="1">GAPS4 PD-(D/E)XK nuclease domain-containing protein</fullName>
    </recommendedName>
</protein>
<dbReference type="Pfam" id="PF26115">
    <property type="entry name" value="PDDEXK_GAPS4"/>
    <property type="match status" value="1"/>
</dbReference>
<evidence type="ECO:0000313" key="2">
    <source>
        <dbReference type="EMBL" id="QHI73082.1"/>
    </source>
</evidence>
<dbReference type="Proteomes" id="UP000463883">
    <property type="component" value="Chromosome"/>
</dbReference>
<sequence>MGEQAKKIGDKLEGFGEKIYERFNWEELTRDQEIKCTKSSHRTEKGNPKKTHGIDLYHKCLDPYKNQYISIITECKNYKWEAINQKSIQTWFEQLEWTMECAQNAEELLEYNKNVMYIKTGYYLFMRMMGTMMILRLENT</sequence>
<name>A0A6P1MGA1_9FIRM</name>
<proteinExistence type="predicted"/>
<evidence type="ECO:0000313" key="3">
    <source>
        <dbReference type="Proteomes" id="UP000463883"/>
    </source>
</evidence>
<evidence type="ECO:0000259" key="1">
    <source>
        <dbReference type="Pfam" id="PF26115"/>
    </source>
</evidence>
<gene>
    <name evidence="2" type="ORF">Ami3637_12330</name>
</gene>
<dbReference type="EMBL" id="CP047591">
    <property type="protein sequence ID" value="QHI73082.1"/>
    <property type="molecule type" value="Genomic_DNA"/>
</dbReference>
<dbReference type="InterPro" id="IPR058873">
    <property type="entry name" value="PDDEXK_GAPS4"/>
</dbReference>